<keyword evidence="4 5" id="KW-0472">Membrane</keyword>
<feature type="transmembrane region" description="Helical" evidence="5">
    <location>
        <begin position="277"/>
        <end position="297"/>
    </location>
</feature>
<dbReference type="EMBL" id="HBHP01026981">
    <property type="protein sequence ID" value="CAD9772737.1"/>
    <property type="molecule type" value="Transcribed_RNA"/>
</dbReference>
<evidence type="ECO:0000256" key="3">
    <source>
        <dbReference type="ARBA" id="ARBA00022989"/>
    </source>
</evidence>
<organism evidence="6">
    <name type="scientific">Lotharella oceanica</name>
    <dbReference type="NCBI Taxonomy" id="641309"/>
    <lineage>
        <taxon>Eukaryota</taxon>
        <taxon>Sar</taxon>
        <taxon>Rhizaria</taxon>
        <taxon>Cercozoa</taxon>
        <taxon>Chlorarachniophyceae</taxon>
        <taxon>Lotharella</taxon>
    </lineage>
</organism>
<dbReference type="PANTHER" id="PTHR23427:SF2">
    <property type="entry name" value="SURFEIT LOCUS PROTEIN 1"/>
    <property type="match status" value="1"/>
</dbReference>
<accession>A0A7S2TYU2</accession>
<proteinExistence type="inferred from homology"/>
<dbReference type="PANTHER" id="PTHR23427">
    <property type="entry name" value="SURFEIT LOCUS PROTEIN"/>
    <property type="match status" value="1"/>
</dbReference>
<keyword evidence="5" id="KW-0999">Mitochondrion inner membrane</keyword>
<reference evidence="6" key="1">
    <citation type="submission" date="2021-01" db="EMBL/GenBank/DDBJ databases">
        <authorList>
            <person name="Corre E."/>
            <person name="Pelletier E."/>
            <person name="Niang G."/>
            <person name="Scheremetjew M."/>
            <person name="Finn R."/>
            <person name="Kale V."/>
            <person name="Holt S."/>
            <person name="Cochrane G."/>
            <person name="Meng A."/>
            <person name="Brown T."/>
            <person name="Cohen L."/>
        </authorList>
    </citation>
    <scope>NUCLEOTIDE SEQUENCE</scope>
    <source>
        <strain evidence="6">CCMP622</strain>
    </source>
</reference>
<evidence type="ECO:0000256" key="2">
    <source>
        <dbReference type="ARBA" id="ARBA00022692"/>
    </source>
</evidence>
<gene>
    <name evidence="6" type="ORF">LSP00402_LOCUS16727</name>
</gene>
<dbReference type="CDD" id="cd06662">
    <property type="entry name" value="SURF1"/>
    <property type="match status" value="1"/>
</dbReference>
<feature type="transmembrane region" description="Helical" evidence="5">
    <location>
        <begin position="45"/>
        <end position="64"/>
    </location>
</feature>
<name>A0A7S2TYU2_9EUKA</name>
<dbReference type="InterPro" id="IPR002994">
    <property type="entry name" value="Surf1/Shy1"/>
</dbReference>
<dbReference type="PROSITE" id="PS50895">
    <property type="entry name" value="SURF1"/>
    <property type="match status" value="1"/>
</dbReference>
<dbReference type="AlphaFoldDB" id="A0A7S2TYU2"/>
<protein>
    <recommendedName>
        <fullName evidence="5">SURF1-like protein</fullName>
    </recommendedName>
</protein>
<evidence type="ECO:0000256" key="4">
    <source>
        <dbReference type="ARBA" id="ARBA00023136"/>
    </source>
</evidence>
<dbReference type="Pfam" id="PF02104">
    <property type="entry name" value="SURF1"/>
    <property type="match status" value="1"/>
</dbReference>
<comment type="function">
    <text evidence="5">Probably involved in the biogenesis of the COX complex.</text>
</comment>
<comment type="subcellular location">
    <subcellularLocation>
        <location evidence="1">Membrane</location>
    </subcellularLocation>
    <subcellularLocation>
        <location evidence="5">Mitochondrion inner membrane</location>
        <topology evidence="5">Multi-pass membrane protein</topology>
    </subcellularLocation>
</comment>
<evidence type="ECO:0000256" key="5">
    <source>
        <dbReference type="RuleBase" id="RU363076"/>
    </source>
</evidence>
<keyword evidence="5" id="KW-0496">Mitochondrion</keyword>
<dbReference type="InterPro" id="IPR045214">
    <property type="entry name" value="Surf1/Surf4"/>
</dbReference>
<comment type="similarity">
    <text evidence="5">Belongs to the SURF1 family.</text>
</comment>
<dbReference type="GO" id="GO:0005743">
    <property type="term" value="C:mitochondrial inner membrane"/>
    <property type="evidence" value="ECO:0007669"/>
    <property type="project" value="UniProtKB-SubCell"/>
</dbReference>
<evidence type="ECO:0000256" key="1">
    <source>
        <dbReference type="ARBA" id="ARBA00004370"/>
    </source>
</evidence>
<sequence>MRVLVAVSRRTGSANTRFMRRRQLSVRATPTASEGKKGAGDMGRYMGIGVFLGLAGFTANLGYWQVQRKQWKIDLIEDRKTKLTREPASFHEVLCAREAGDDLEEYDFRQVTVEGVLDYGRELLVGPRSAPSSVDARDAGNRGGYFLVTPMKTDEGPVMLVNRGWVRADLKDKVQAEQQLGDGKCKLTGVLRKGETPSAFIPTKGDSNRTWLYVDPDAMLQQAYGREVDKDGSSSSSSSTQETLLLDVLSPEPTGWPARKVREEYIKFHTTPEMHTVYAGTWFSLAAALVGLTFVRFRKADAVKSLRKHATKK</sequence>
<keyword evidence="3 5" id="KW-1133">Transmembrane helix</keyword>
<keyword evidence="2 5" id="KW-0812">Transmembrane</keyword>
<evidence type="ECO:0000313" key="6">
    <source>
        <dbReference type="EMBL" id="CAD9772737.1"/>
    </source>
</evidence>